<dbReference type="AlphaFoldDB" id="A0A1I3NE55"/>
<accession>A0A1I3NE55</accession>
<protein>
    <recommendedName>
        <fullName evidence="3">DUF4249 domain-containing protein</fullName>
    </recommendedName>
</protein>
<dbReference type="InterPro" id="IPR025345">
    <property type="entry name" value="DUF4249"/>
</dbReference>
<name>A0A1I3NE55_9FLAO</name>
<evidence type="ECO:0000313" key="2">
    <source>
        <dbReference type="Proteomes" id="UP000243887"/>
    </source>
</evidence>
<organism evidence="1 2">
    <name type="scientific">Myroides guanonis</name>
    <dbReference type="NCBI Taxonomy" id="1150112"/>
    <lineage>
        <taxon>Bacteria</taxon>
        <taxon>Pseudomonadati</taxon>
        <taxon>Bacteroidota</taxon>
        <taxon>Flavobacteriia</taxon>
        <taxon>Flavobacteriales</taxon>
        <taxon>Flavobacteriaceae</taxon>
        <taxon>Myroides</taxon>
    </lineage>
</organism>
<evidence type="ECO:0008006" key="3">
    <source>
        <dbReference type="Google" id="ProtNLM"/>
    </source>
</evidence>
<dbReference type="Proteomes" id="UP000243887">
    <property type="component" value="Unassembled WGS sequence"/>
</dbReference>
<dbReference type="RefSeq" id="WP_090678153.1">
    <property type="nucleotide sequence ID" value="NZ_FORU01000003.1"/>
</dbReference>
<sequence length="287" mass="33060">MKNIFKYILSLSILTLVSCEEVIDLDLPSKEPRLVVEANLDYDSDSDQPQDFEFKLTKSGSFYDALIHPATNAKVYIEHEQFGIINFEEEGETGIYKGKDIPLIQPFDKLTLHIEYNGESYKAIETYIPNNSTPFSITQNKKALFGEEYYEVTLNFKDSIDDSNNDKSLNYYLVERKRNDTKSQIHIQNNDLTKGNTLKSIYLDEDSKVNDTIRFNHYKISKTNFHYLRMIIESINNGGGPFQVPVGKIKGNVLNTTNPDKPALGYFRITKKHTLSHIIYEQEISDK</sequence>
<proteinExistence type="predicted"/>
<keyword evidence="2" id="KW-1185">Reference proteome</keyword>
<dbReference type="Pfam" id="PF14054">
    <property type="entry name" value="DUF4249"/>
    <property type="match status" value="1"/>
</dbReference>
<dbReference type="PROSITE" id="PS51257">
    <property type="entry name" value="PROKAR_LIPOPROTEIN"/>
    <property type="match status" value="1"/>
</dbReference>
<dbReference type="STRING" id="1150112.SAMN04487893_10361"/>
<gene>
    <name evidence="1" type="ORF">SAMN04487893_10361</name>
</gene>
<reference evidence="2" key="1">
    <citation type="submission" date="2016-10" db="EMBL/GenBank/DDBJ databases">
        <authorList>
            <person name="Varghese N."/>
            <person name="Submissions S."/>
        </authorList>
    </citation>
    <scope>NUCLEOTIDE SEQUENCE [LARGE SCALE GENOMIC DNA]</scope>
    <source>
        <strain evidence="2">DSM 26542</strain>
    </source>
</reference>
<dbReference type="EMBL" id="FORU01000003">
    <property type="protein sequence ID" value="SFJ07377.1"/>
    <property type="molecule type" value="Genomic_DNA"/>
</dbReference>
<dbReference type="OrthoDB" id="1430047at2"/>
<evidence type="ECO:0000313" key="1">
    <source>
        <dbReference type="EMBL" id="SFJ07377.1"/>
    </source>
</evidence>